<name>A0AA37TI08_9HYPH</name>
<dbReference type="PROSITE" id="PS50883">
    <property type="entry name" value="EAL"/>
    <property type="match status" value="1"/>
</dbReference>
<evidence type="ECO:0000259" key="2">
    <source>
        <dbReference type="PROSITE" id="PS50887"/>
    </source>
</evidence>
<dbReference type="Proteomes" id="UP001157440">
    <property type="component" value="Unassembled WGS sequence"/>
</dbReference>
<accession>A0AA37TI08</accession>
<dbReference type="InterPro" id="IPR035919">
    <property type="entry name" value="EAL_sf"/>
</dbReference>
<dbReference type="SUPFAM" id="SSF55073">
    <property type="entry name" value="Nucleotide cyclase"/>
    <property type="match status" value="1"/>
</dbReference>
<feature type="domain" description="EAL" evidence="1">
    <location>
        <begin position="523"/>
        <end position="773"/>
    </location>
</feature>
<keyword evidence="4" id="KW-1185">Reference proteome</keyword>
<organism evidence="3 4">
    <name type="scientific">Methylobacterium tardum</name>
    <dbReference type="NCBI Taxonomy" id="374432"/>
    <lineage>
        <taxon>Bacteria</taxon>
        <taxon>Pseudomonadati</taxon>
        <taxon>Pseudomonadota</taxon>
        <taxon>Alphaproteobacteria</taxon>
        <taxon>Hyphomicrobiales</taxon>
        <taxon>Methylobacteriaceae</taxon>
        <taxon>Methylobacterium</taxon>
    </lineage>
</organism>
<dbReference type="SMART" id="SM00267">
    <property type="entry name" value="GGDEF"/>
    <property type="match status" value="1"/>
</dbReference>
<dbReference type="SMART" id="SM00052">
    <property type="entry name" value="EAL"/>
    <property type="match status" value="1"/>
</dbReference>
<dbReference type="InterPro" id="IPR001633">
    <property type="entry name" value="EAL_dom"/>
</dbReference>
<dbReference type="AlphaFoldDB" id="A0AA37TI08"/>
<dbReference type="RefSeq" id="WP_238199498.1">
    <property type="nucleotide sequence ID" value="NZ_BPQZ01000039.1"/>
</dbReference>
<gene>
    <name evidence="3" type="ORF">GCM10007890_18540</name>
</gene>
<dbReference type="InterPro" id="IPR029787">
    <property type="entry name" value="Nucleotide_cyclase"/>
</dbReference>
<dbReference type="InterPro" id="IPR043128">
    <property type="entry name" value="Rev_trsase/Diguanyl_cyclase"/>
</dbReference>
<sequence>MLSSLRTKVRSQLGDGLRSIGQSLGWRSGAPIVLSACLVSATVTVGTAALVWQARDRAETEAGYQLRGLAQVMGDQVDRWFQSVQLLQQIVVQHAETVQMDSVGAVKERGSSEPWHLKLKEWSSFFPDIAVLFIIDSEGNVVNNSAKWPFGPMNLAERDYFAEVRRRNDIPYYVGRPVIDKITGKWMVFISRRLASATGDFIGCVTVGVTISNLEAFYQDVKIDDRMAIALFRRDGVLLARYPQHESALGVVNASSEGVFRRFSTSSLVTSRMKSLIDGEDRYITAKISSRFPLVVSVSRSSDAVLAPWKHEAAQMIAVAAVMDLCVAIATALSLRRIRARDRLANAESYLARHDALTGLANRLNFNEFMTRQITRHKIDGGDAMLLLLDLDRFKEVNDTLGHGVGDQLLQAVATRLGKMLSSDIFLARLGGDEFAFVTGSERHQDVGALASLILQTLSEPFSVASNEIVVEASIGVVFISQCDGDAETILRRADLALYAAKDSGKNNFKSYCPEMEQGLRFRRELEVELRHALTRGELELAFQPLLHLSSGQISGCEALIRWKHPVRGYIPPSEFIPVAEETGLIGTIGEWVLKTACKAAVSWPPHIKVAVNLSPIQFRTRDIVSEVRAAIAESEIAADRIELEITESALIDDSKLTEVALFELRSLGVSIVLDDFGTGYSSLNYLRKYPFQKIKIDRSFVGEIETSQDCLTIVEITLLLAKRLDLLITAEGVETVEQLNLLKALGCTQAQGYLISRPLSAACILDFVRTQSGNAQAA</sequence>
<comment type="caution">
    <text evidence="3">The sequence shown here is derived from an EMBL/GenBank/DDBJ whole genome shotgun (WGS) entry which is preliminary data.</text>
</comment>
<dbReference type="Pfam" id="PF00990">
    <property type="entry name" value="GGDEF"/>
    <property type="match status" value="1"/>
</dbReference>
<feature type="domain" description="GGDEF" evidence="2">
    <location>
        <begin position="382"/>
        <end position="514"/>
    </location>
</feature>
<dbReference type="Gene3D" id="3.20.20.450">
    <property type="entry name" value="EAL domain"/>
    <property type="match status" value="1"/>
</dbReference>
<dbReference type="CDD" id="cd01948">
    <property type="entry name" value="EAL"/>
    <property type="match status" value="1"/>
</dbReference>
<evidence type="ECO:0000259" key="1">
    <source>
        <dbReference type="PROSITE" id="PS50883"/>
    </source>
</evidence>
<dbReference type="Pfam" id="PF00563">
    <property type="entry name" value="EAL"/>
    <property type="match status" value="1"/>
</dbReference>
<dbReference type="Gene3D" id="3.30.70.270">
    <property type="match status" value="1"/>
</dbReference>
<dbReference type="NCBIfam" id="TIGR00254">
    <property type="entry name" value="GGDEF"/>
    <property type="match status" value="1"/>
</dbReference>
<dbReference type="PANTHER" id="PTHR44757">
    <property type="entry name" value="DIGUANYLATE CYCLASE DGCP"/>
    <property type="match status" value="1"/>
</dbReference>
<dbReference type="Gene3D" id="3.30.450.20">
    <property type="entry name" value="PAS domain"/>
    <property type="match status" value="2"/>
</dbReference>
<dbReference type="EMBL" id="BSPL01000011">
    <property type="protein sequence ID" value="GLS69841.1"/>
    <property type="molecule type" value="Genomic_DNA"/>
</dbReference>
<proteinExistence type="predicted"/>
<dbReference type="PROSITE" id="PS50887">
    <property type="entry name" value="GGDEF"/>
    <property type="match status" value="1"/>
</dbReference>
<dbReference type="SUPFAM" id="SSF141868">
    <property type="entry name" value="EAL domain-like"/>
    <property type="match status" value="1"/>
</dbReference>
<dbReference type="CDD" id="cd12914">
    <property type="entry name" value="PDC1_DGC_like"/>
    <property type="match status" value="1"/>
</dbReference>
<dbReference type="InterPro" id="IPR000160">
    <property type="entry name" value="GGDEF_dom"/>
</dbReference>
<evidence type="ECO:0000313" key="4">
    <source>
        <dbReference type="Proteomes" id="UP001157440"/>
    </source>
</evidence>
<dbReference type="InterPro" id="IPR052155">
    <property type="entry name" value="Biofilm_reg_signaling"/>
</dbReference>
<dbReference type="CDD" id="cd12915">
    <property type="entry name" value="PDC2_DGC_like"/>
    <property type="match status" value="1"/>
</dbReference>
<evidence type="ECO:0008006" key="5">
    <source>
        <dbReference type="Google" id="ProtNLM"/>
    </source>
</evidence>
<protein>
    <recommendedName>
        <fullName evidence="5">Diguanylate cyclase</fullName>
    </recommendedName>
</protein>
<dbReference type="PANTHER" id="PTHR44757:SF2">
    <property type="entry name" value="BIOFILM ARCHITECTURE MAINTENANCE PROTEIN MBAA"/>
    <property type="match status" value="1"/>
</dbReference>
<evidence type="ECO:0000313" key="3">
    <source>
        <dbReference type="EMBL" id="GLS69841.1"/>
    </source>
</evidence>
<reference evidence="4" key="1">
    <citation type="journal article" date="2019" name="Int. J. Syst. Evol. Microbiol.">
        <title>The Global Catalogue of Microorganisms (GCM) 10K type strain sequencing project: providing services to taxonomists for standard genome sequencing and annotation.</title>
        <authorList>
            <consortium name="The Broad Institute Genomics Platform"/>
            <consortium name="The Broad Institute Genome Sequencing Center for Infectious Disease"/>
            <person name="Wu L."/>
            <person name="Ma J."/>
        </authorList>
    </citation>
    <scope>NUCLEOTIDE SEQUENCE [LARGE SCALE GENOMIC DNA]</scope>
    <source>
        <strain evidence="4">NBRC 103632</strain>
    </source>
</reference>
<dbReference type="CDD" id="cd01949">
    <property type="entry name" value="GGDEF"/>
    <property type="match status" value="1"/>
</dbReference>